<accession>K3WE20</accession>
<protein>
    <recommendedName>
        <fullName evidence="3">PX domain-containing protein</fullName>
    </recommendedName>
</protein>
<reference evidence="2" key="2">
    <citation type="submission" date="2010-04" db="EMBL/GenBank/DDBJ databases">
        <authorList>
            <person name="Buell R."/>
            <person name="Hamilton J."/>
            <person name="Hostetler J."/>
        </authorList>
    </citation>
    <scope>NUCLEOTIDE SEQUENCE [LARGE SCALE GENOMIC DNA]</scope>
    <source>
        <strain evidence="2">DAOM:BR144</strain>
    </source>
</reference>
<reference evidence="2" key="1">
    <citation type="journal article" date="2010" name="Genome Biol.">
        <title>Genome sequence of the necrotrophic plant pathogen Pythium ultimum reveals original pathogenicity mechanisms and effector repertoire.</title>
        <authorList>
            <person name="Levesque C.A."/>
            <person name="Brouwer H."/>
            <person name="Cano L."/>
            <person name="Hamilton J.P."/>
            <person name="Holt C."/>
            <person name="Huitema E."/>
            <person name="Raffaele S."/>
            <person name="Robideau G.P."/>
            <person name="Thines M."/>
            <person name="Win J."/>
            <person name="Zerillo M.M."/>
            <person name="Beakes G.W."/>
            <person name="Boore J.L."/>
            <person name="Busam D."/>
            <person name="Dumas B."/>
            <person name="Ferriera S."/>
            <person name="Fuerstenberg S.I."/>
            <person name="Gachon C.M."/>
            <person name="Gaulin E."/>
            <person name="Govers F."/>
            <person name="Grenville-Briggs L."/>
            <person name="Horner N."/>
            <person name="Hostetler J."/>
            <person name="Jiang R.H."/>
            <person name="Johnson J."/>
            <person name="Krajaejun T."/>
            <person name="Lin H."/>
            <person name="Meijer H.J."/>
            <person name="Moore B."/>
            <person name="Morris P."/>
            <person name="Phuntmart V."/>
            <person name="Puiu D."/>
            <person name="Shetty J."/>
            <person name="Stajich J.E."/>
            <person name="Tripathy S."/>
            <person name="Wawra S."/>
            <person name="van West P."/>
            <person name="Whitty B.R."/>
            <person name="Coutinho P.M."/>
            <person name="Henrissat B."/>
            <person name="Martin F."/>
            <person name="Thomas P.D."/>
            <person name="Tyler B.M."/>
            <person name="De Vries R.P."/>
            <person name="Kamoun S."/>
            <person name="Yandell M."/>
            <person name="Tisserat N."/>
            <person name="Buell C.R."/>
        </authorList>
    </citation>
    <scope>NUCLEOTIDE SEQUENCE</scope>
    <source>
        <strain evidence="2">DAOM:BR144</strain>
    </source>
</reference>
<sequence length="218" mass="25130">MSAATMSQAANKVEKSKQQYDTCMAQLQLVTEPRQPLPTARLQLSALSPIQAQRLMPVAMEPEQRIAAVAPLEFLSTIQRIEINHIQVRDGVTYYVLDVYLYHFTTRLPANLKNPQRAALHSSPLKANKPDYQVERRFSAFCQLRDEVYEMPRSFAKLSANPEQRKLMLTEFINDFLRMAQNKEQQSRKCIPEDIVPHLLESFMRDYDIPAITSQQTC</sequence>
<dbReference type="OMA" id="HLLESFM"/>
<organism evidence="1 2">
    <name type="scientific">Globisporangium ultimum (strain ATCC 200006 / CBS 805.95 / DAOM BR144)</name>
    <name type="common">Pythium ultimum</name>
    <dbReference type="NCBI Taxonomy" id="431595"/>
    <lineage>
        <taxon>Eukaryota</taxon>
        <taxon>Sar</taxon>
        <taxon>Stramenopiles</taxon>
        <taxon>Oomycota</taxon>
        <taxon>Peronosporomycetes</taxon>
        <taxon>Pythiales</taxon>
        <taxon>Pythiaceae</taxon>
        <taxon>Globisporangium</taxon>
    </lineage>
</organism>
<dbReference type="EMBL" id="GL376603">
    <property type="status" value="NOT_ANNOTATED_CDS"/>
    <property type="molecule type" value="Genomic_DNA"/>
</dbReference>
<dbReference type="Proteomes" id="UP000019132">
    <property type="component" value="Unassembled WGS sequence"/>
</dbReference>
<dbReference type="GO" id="GO:0035091">
    <property type="term" value="F:phosphatidylinositol binding"/>
    <property type="evidence" value="ECO:0007669"/>
    <property type="project" value="InterPro"/>
</dbReference>
<dbReference type="EnsemblProtists" id="PYU1_T003211">
    <property type="protein sequence ID" value="PYU1_T003211"/>
    <property type="gene ID" value="PYU1_G003204"/>
</dbReference>
<proteinExistence type="predicted"/>
<dbReference type="VEuPathDB" id="FungiDB:PYU1_G003204"/>
<dbReference type="AlphaFoldDB" id="K3WE20"/>
<evidence type="ECO:0000313" key="2">
    <source>
        <dbReference type="Proteomes" id="UP000019132"/>
    </source>
</evidence>
<dbReference type="InParanoid" id="K3WE20"/>
<dbReference type="InterPro" id="IPR036871">
    <property type="entry name" value="PX_dom_sf"/>
</dbReference>
<evidence type="ECO:0000313" key="1">
    <source>
        <dbReference type="EnsemblProtists" id="PYU1_T003211"/>
    </source>
</evidence>
<dbReference type="HOGENOM" id="CLU_085932_1_0_1"/>
<evidence type="ECO:0008006" key="3">
    <source>
        <dbReference type="Google" id="ProtNLM"/>
    </source>
</evidence>
<keyword evidence="2" id="KW-1185">Reference proteome</keyword>
<name>K3WE20_GLOUD</name>
<dbReference type="eggNOG" id="ENOG502S2CM">
    <property type="taxonomic scope" value="Eukaryota"/>
</dbReference>
<dbReference type="SUPFAM" id="SSF64268">
    <property type="entry name" value="PX domain"/>
    <property type="match status" value="1"/>
</dbReference>
<reference evidence="1" key="3">
    <citation type="submission" date="2015-02" db="UniProtKB">
        <authorList>
            <consortium name="EnsemblProtists"/>
        </authorList>
    </citation>
    <scope>IDENTIFICATION</scope>
    <source>
        <strain evidence="1">DAOM BR144</strain>
    </source>
</reference>